<dbReference type="Pfam" id="PF13927">
    <property type="entry name" value="Ig_3"/>
    <property type="match status" value="1"/>
</dbReference>
<gene>
    <name evidence="2" type="ORF">CRENBAI_016796</name>
</gene>
<dbReference type="PANTHER" id="PTHR42757">
    <property type="entry name" value="IGLON FAMILY OF IMMUNOGLOBULIN SUPERFAMILY-RELATED"/>
    <property type="match status" value="1"/>
</dbReference>
<accession>A0AAV9SI57</accession>
<keyword evidence="3" id="KW-1185">Reference proteome</keyword>
<dbReference type="GO" id="GO:0004072">
    <property type="term" value="F:aspartate kinase activity"/>
    <property type="evidence" value="ECO:0007669"/>
    <property type="project" value="InterPro"/>
</dbReference>
<dbReference type="InterPro" id="IPR013106">
    <property type="entry name" value="Ig_V-set"/>
</dbReference>
<dbReference type="Pfam" id="PF07686">
    <property type="entry name" value="V-set"/>
    <property type="match status" value="1"/>
</dbReference>
<proteinExistence type="predicted"/>
<dbReference type="Gene3D" id="2.60.40.10">
    <property type="entry name" value="Immunoglobulins"/>
    <property type="match status" value="2"/>
</dbReference>
<dbReference type="PROSITE" id="PS50835">
    <property type="entry name" value="IG_LIKE"/>
    <property type="match status" value="1"/>
</dbReference>
<name>A0AAV9SI57_9TELE</name>
<dbReference type="InterPro" id="IPR013783">
    <property type="entry name" value="Ig-like_fold"/>
</dbReference>
<dbReference type="InterPro" id="IPR036179">
    <property type="entry name" value="Ig-like_dom_sf"/>
</dbReference>
<dbReference type="SMART" id="SM00409">
    <property type="entry name" value="IG"/>
    <property type="match status" value="2"/>
</dbReference>
<organism evidence="2 3">
    <name type="scientific">Crenichthys baileyi</name>
    <name type="common">White River springfish</name>
    <dbReference type="NCBI Taxonomy" id="28760"/>
    <lineage>
        <taxon>Eukaryota</taxon>
        <taxon>Metazoa</taxon>
        <taxon>Chordata</taxon>
        <taxon>Craniata</taxon>
        <taxon>Vertebrata</taxon>
        <taxon>Euteleostomi</taxon>
        <taxon>Actinopterygii</taxon>
        <taxon>Neopterygii</taxon>
        <taxon>Teleostei</taxon>
        <taxon>Neoteleostei</taxon>
        <taxon>Acanthomorphata</taxon>
        <taxon>Ovalentaria</taxon>
        <taxon>Atherinomorphae</taxon>
        <taxon>Cyprinodontiformes</taxon>
        <taxon>Goodeidae</taxon>
        <taxon>Crenichthys</taxon>
    </lineage>
</organism>
<dbReference type="EMBL" id="JAHHUM010000327">
    <property type="protein sequence ID" value="KAK5620925.1"/>
    <property type="molecule type" value="Genomic_DNA"/>
</dbReference>
<dbReference type="GO" id="GO:0008652">
    <property type="term" value="P:amino acid biosynthetic process"/>
    <property type="evidence" value="ECO:0007669"/>
    <property type="project" value="InterPro"/>
</dbReference>
<comment type="caution">
    <text evidence="2">The sequence shown here is derived from an EMBL/GenBank/DDBJ whole genome shotgun (WGS) entry which is preliminary data.</text>
</comment>
<dbReference type="PROSITE" id="PS00324">
    <property type="entry name" value="ASPARTOKINASE"/>
    <property type="match status" value="1"/>
</dbReference>
<dbReference type="InterPro" id="IPR007110">
    <property type="entry name" value="Ig-like_dom"/>
</dbReference>
<protein>
    <recommendedName>
        <fullName evidence="1">Ig-like domain-containing protein</fullName>
    </recommendedName>
</protein>
<reference evidence="2 3" key="1">
    <citation type="submission" date="2021-06" db="EMBL/GenBank/DDBJ databases">
        <authorList>
            <person name="Palmer J.M."/>
        </authorList>
    </citation>
    <scope>NUCLEOTIDE SEQUENCE [LARGE SCALE GENOMIC DNA]</scope>
    <source>
        <strain evidence="2 3">MEX-2019</strain>
        <tissue evidence="2">Muscle</tissue>
    </source>
</reference>
<dbReference type="InterPro" id="IPR003599">
    <property type="entry name" value="Ig_sub"/>
</dbReference>
<evidence type="ECO:0000313" key="3">
    <source>
        <dbReference type="Proteomes" id="UP001311232"/>
    </source>
</evidence>
<sequence>MNAHPTRMLGKTELLFKYGGSSVLGAEFGHLPDNITVLEGESVSLRCRIDEERVTLVNTSNREFSIHIDKVQVTDEGLYTCTFQANNKPRIAHVYLIVQVPARIVNISKSVSVNEGENVNLYCLAIGRPEPTVTWKDQKFIVCDAAQQSTEPRAGTSPVEIIHTHRNIEVYRRKGKHA</sequence>
<dbReference type="InterPro" id="IPR050876">
    <property type="entry name" value="IgLON_domain"/>
</dbReference>
<dbReference type="SUPFAM" id="SSF48726">
    <property type="entry name" value="Immunoglobulin"/>
    <property type="match status" value="1"/>
</dbReference>
<evidence type="ECO:0000313" key="2">
    <source>
        <dbReference type="EMBL" id="KAK5620925.1"/>
    </source>
</evidence>
<dbReference type="Proteomes" id="UP001311232">
    <property type="component" value="Unassembled WGS sequence"/>
</dbReference>
<dbReference type="InterPro" id="IPR018042">
    <property type="entry name" value="Aspartate_kinase_CS"/>
</dbReference>
<dbReference type="PANTHER" id="PTHR42757:SF12">
    <property type="entry name" value="IGLON FAMILY MEMBER 5"/>
    <property type="match status" value="1"/>
</dbReference>
<dbReference type="AlphaFoldDB" id="A0AAV9SI57"/>
<feature type="domain" description="Ig-like" evidence="1">
    <location>
        <begin position="101"/>
        <end position="135"/>
    </location>
</feature>
<evidence type="ECO:0000259" key="1">
    <source>
        <dbReference type="PROSITE" id="PS50835"/>
    </source>
</evidence>